<evidence type="ECO:0000313" key="3">
    <source>
        <dbReference type="Proteomes" id="UP000301751"/>
    </source>
</evidence>
<reference evidence="3" key="1">
    <citation type="submission" date="2019-03" db="EMBL/GenBank/DDBJ databases">
        <title>Aquabacterium pictum sp.nov., the first bacteriochlorophyll a-containing freshwater bacterium in the genus Aquabacterium of the class Betaproteobacteria.</title>
        <authorList>
            <person name="Hirose S."/>
            <person name="Tank M."/>
            <person name="Hara E."/>
            <person name="Tamaki H."/>
            <person name="Takaichi S."/>
            <person name="Haruta S."/>
            <person name="Hanada S."/>
        </authorList>
    </citation>
    <scope>NUCLEOTIDE SEQUENCE [LARGE SCALE GENOMIC DNA]</scope>
    <source>
        <strain evidence="3">W35</strain>
    </source>
</reference>
<dbReference type="AlphaFoldDB" id="A0A480AJL8"/>
<dbReference type="Proteomes" id="UP000301751">
    <property type="component" value="Unassembled WGS sequence"/>
</dbReference>
<accession>A0A480AJL8</accession>
<sequence>MPRILSTRLSLRPAALAIASLVSGLASLPLQAQNAEDLTTRLTPVGGERAANKDGSIPAWQPEKQDLPGWSWGKPRLESWKHKADKPLYSIDASNVDQYASRLSPGQIALIKQTKGYRMDVYPTRRSCNVPDFVAENTRKNLGVAKLAANGWALQDAVVPSVLFPMPANGTEAMWNMAMRYRGVATEFKNSATLVSPRKGSTDWISYRYDQTIFLPWAAKGARKLSDTGTNRSHTTFGYVSPPALAGQAGVISDFIDQAGTEAHYYFPGQRRVRRLPSYAYDAPQLGFENQYAMDEVQVFQGALDRFDWKLAGKKELLVPYNAFGAFDFAGNMMEIAQNDFINPKNRRYELHRVWVIEATVKAGVRHLAPKRTFYLDEDSWNAVLAEDHDGQGKLWKVREGYLIPVFELGSCDVVAFSQYNLTDGRYLFDFHAAGTGTDVRWFPEPVGPKMKSNFYTAENLRAVSER</sequence>
<protein>
    <recommendedName>
        <fullName evidence="4">DUF1329 domain-containing protein</fullName>
    </recommendedName>
</protein>
<dbReference type="Gene3D" id="2.50.20.10">
    <property type="entry name" value="Lipoprotein localisation LolA/LolB/LppX"/>
    <property type="match status" value="1"/>
</dbReference>
<proteinExistence type="predicted"/>
<feature type="signal peptide" evidence="1">
    <location>
        <begin position="1"/>
        <end position="32"/>
    </location>
</feature>
<evidence type="ECO:0000313" key="2">
    <source>
        <dbReference type="EMBL" id="GCL61663.1"/>
    </source>
</evidence>
<feature type="chain" id="PRO_5019856636" description="DUF1329 domain-containing protein" evidence="1">
    <location>
        <begin position="33"/>
        <end position="467"/>
    </location>
</feature>
<dbReference type="InterPro" id="IPR010752">
    <property type="entry name" value="DUF1329"/>
</dbReference>
<keyword evidence="1" id="KW-0732">Signal</keyword>
<dbReference type="CDD" id="cd16329">
    <property type="entry name" value="LolA_like"/>
    <property type="match status" value="1"/>
</dbReference>
<evidence type="ECO:0008006" key="4">
    <source>
        <dbReference type="Google" id="ProtNLM"/>
    </source>
</evidence>
<dbReference type="OrthoDB" id="6751304at2"/>
<dbReference type="EMBL" id="BJCL01000001">
    <property type="protein sequence ID" value="GCL61663.1"/>
    <property type="molecule type" value="Genomic_DNA"/>
</dbReference>
<evidence type="ECO:0000256" key="1">
    <source>
        <dbReference type="SAM" id="SignalP"/>
    </source>
</evidence>
<organism evidence="2 3">
    <name type="scientific">Pseudaquabacterium pictum</name>
    <dbReference type="NCBI Taxonomy" id="2315236"/>
    <lineage>
        <taxon>Bacteria</taxon>
        <taxon>Pseudomonadati</taxon>
        <taxon>Pseudomonadota</taxon>
        <taxon>Betaproteobacteria</taxon>
        <taxon>Burkholderiales</taxon>
        <taxon>Sphaerotilaceae</taxon>
        <taxon>Pseudaquabacterium</taxon>
    </lineage>
</organism>
<comment type="caution">
    <text evidence="2">The sequence shown here is derived from an EMBL/GenBank/DDBJ whole genome shotgun (WGS) entry which is preliminary data.</text>
</comment>
<gene>
    <name evidence="2" type="ORF">AQPW35_07440</name>
</gene>
<dbReference type="RefSeq" id="WP_137731390.1">
    <property type="nucleotide sequence ID" value="NZ_BJCL01000001.1"/>
</dbReference>
<dbReference type="Pfam" id="PF07044">
    <property type="entry name" value="DUF1329"/>
    <property type="match status" value="1"/>
</dbReference>
<name>A0A480AJL8_9BURK</name>
<keyword evidence="3" id="KW-1185">Reference proteome</keyword>